<dbReference type="GO" id="GO:0046872">
    <property type="term" value="F:metal ion binding"/>
    <property type="evidence" value="ECO:0007669"/>
    <property type="project" value="UniProtKB-KW"/>
</dbReference>
<evidence type="ECO:0000256" key="2">
    <source>
        <dbReference type="ARBA" id="ARBA00007357"/>
    </source>
</evidence>
<dbReference type="Gene3D" id="1.10.1380.10">
    <property type="entry name" value="Neutral endopeptidase , domain2"/>
    <property type="match status" value="1"/>
</dbReference>
<feature type="region of interest" description="Disordered" evidence="8">
    <location>
        <begin position="175"/>
        <end position="278"/>
    </location>
</feature>
<dbReference type="InterPro" id="IPR024079">
    <property type="entry name" value="MetalloPept_cat_dom_sf"/>
</dbReference>
<keyword evidence="13" id="KW-1185">Reference proteome</keyword>
<evidence type="ECO:0000256" key="3">
    <source>
        <dbReference type="ARBA" id="ARBA00022670"/>
    </source>
</evidence>
<dbReference type="GO" id="GO:0016485">
    <property type="term" value="P:protein processing"/>
    <property type="evidence" value="ECO:0007669"/>
    <property type="project" value="TreeGrafter"/>
</dbReference>
<keyword evidence="7" id="KW-0482">Metalloprotease</keyword>
<dbReference type="PANTHER" id="PTHR11733:SF167">
    <property type="entry name" value="FI17812P1-RELATED"/>
    <property type="match status" value="1"/>
</dbReference>
<dbReference type="Proteomes" id="UP001497623">
    <property type="component" value="Unassembled WGS sequence"/>
</dbReference>
<reference evidence="12 13" key="1">
    <citation type="submission" date="2024-05" db="EMBL/GenBank/DDBJ databases">
        <authorList>
            <person name="Wallberg A."/>
        </authorList>
    </citation>
    <scope>NUCLEOTIDE SEQUENCE [LARGE SCALE GENOMIC DNA]</scope>
</reference>
<comment type="cofactor">
    <cofactor evidence="1">
        <name>Zn(2+)</name>
        <dbReference type="ChEBI" id="CHEBI:29105"/>
    </cofactor>
</comment>
<keyword evidence="9" id="KW-1133">Transmembrane helix</keyword>
<comment type="similarity">
    <text evidence="2">Belongs to the peptidase M13 family.</text>
</comment>
<evidence type="ECO:0000256" key="5">
    <source>
        <dbReference type="ARBA" id="ARBA00022801"/>
    </source>
</evidence>
<dbReference type="GO" id="GO:0004222">
    <property type="term" value="F:metalloendopeptidase activity"/>
    <property type="evidence" value="ECO:0007669"/>
    <property type="project" value="InterPro"/>
</dbReference>
<keyword evidence="9" id="KW-0812">Transmembrane</keyword>
<feature type="domain" description="Peptidase M13 N-terminal" evidence="11">
    <location>
        <begin position="315"/>
        <end position="679"/>
    </location>
</feature>
<evidence type="ECO:0000313" key="12">
    <source>
        <dbReference type="EMBL" id="CAL4062826.1"/>
    </source>
</evidence>
<evidence type="ECO:0000259" key="11">
    <source>
        <dbReference type="Pfam" id="PF05649"/>
    </source>
</evidence>
<dbReference type="InterPro" id="IPR000718">
    <property type="entry name" value="Peptidase_M13"/>
</dbReference>
<evidence type="ECO:0000313" key="13">
    <source>
        <dbReference type="Proteomes" id="UP001497623"/>
    </source>
</evidence>
<proteinExistence type="inferred from homology"/>
<evidence type="ECO:0000256" key="8">
    <source>
        <dbReference type="SAM" id="MobiDB-lite"/>
    </source>
</evidence>
<sequence>MADHSKRTTVLLTVVAILFILTIIILCLPYDIGHTAHKGGPSATDRHRFNKIEDTTTITPSTTTRITSSQHPTDPQGDVTSESDSTTLFSEGTTIKSASENYTETSSTELPETSVNSTSTTEELLTGETNCTAENGTMCDEKYTESQDNSTSTTEELVTDDTNCTAENGTMCDETYTESQDNSTSTTEELVTGDTNCTAENGTMCDETYTESQDNSTSTTEELLTGNATSTSDEAFSTSSLNTTENGTETTETLQANETSSEAVTETTVTTTTPMSTIPTTTTLEPYLDEPECTTTQCKDLAAKMWLLRDNNTNPCEDFYQYACGGAVDNKFMHPVDATEATKWKIQDNIQQGGDDYDIAKNFYDSCLRQDSIQAREQWENTSNWMDGQVTKPTSCNKDGLTTLLANLIKNNFVPLFDVSLGLDTSLLDSSVKFVFRVTPPVARSPFGDDVTQVHCLKQYQLGIIDKVNVDVEDKYRDYLQCKKTGTGKEARLDSLRTYLNHINVTQDQVEPILDFLNKTNQLNLEDPFTSEDMMRPDYQIKTVQNLNDEFGDQINWQNLLSELVGESHDLATSIVQLYRPEYLKKIIQFLTDQTRQSKPVCDTLVTLWKEARYTDLVSPQSLESTLVPYSEEYCLELTTSLLPELLYSLDETHYTADIEKVSEVTENMNTSLINRVASITGEHHELQKFDLKQRSGKEFSLLRSKKDMSTVSFQEKSLLLLQRFRSVLYNDLYKNTLGDQQNRLIHFTFENAAYHPPNKYFPASYLEAPYYMEKLPAYLSYAGLGAAIAQSVLRAQQQHTTDGNCLVKDYFQGNTNSTISMKMHLESMKSEAKVTHMAWAGYIEAKHRVSQDLVTQLEQSDFAPLPWLQLTPTQLFYLRSAQMHCEKTSTIDLLALKEQGHIPGPIRVNKILVTETRLREAFSCPDPQEKQDICESSITTTSP</sequence>
<feature type="transmembrane region" description="Helical" evidence="9">
    <location>
        <begin position="12"/>
        <end position="32"/>
    </location>
</feature>
<feature type="compositionally biased region" description="Low complexity" evidence="8">
    <location>
        <begin position="55"/>
        <end position="69"/>
    </location>
</feature>
<gene>
    <name evidence="12" type="ORF">MNOR_LOCUS2883</name>
</gene>
<evidence type="ECO:0000259" key="10">
    <source>
        <dbReference type="Pfam" id="PF01431"/>
    </source>
</evidence>
<accession>A0AAV2PRA9</accession>
<keyword evidence="6" id="KW-0862">Zinc</keyword>
<evidence type="ECO:0000256" key="6">
    <source>
        <dbReference type="ARBA" id="ARBA00022833"/>
    </source>
</evidence>
<dbReference type="PANTHER" id="PTHR11733">
    <property type="entry name" value="ZINC METALLOPROTEASE FAMILY M13 NEPRILYSIN-RELATED"/>
    <property type="match status" value="1"/>
</dbReference>
<evidence type="ECO:0000256" key="7">
    <source>
        <dbReference type="ARBA" id="ARBA00023049"/>
    </source>
</evidence>
<feature type="region of interest" description="Disordered" evidence="8">
    <location>
        <begin position="37"/>
        <end position="120"/>
    </location>
</feature>
<dbReference type="InterPro" id="IPR018497">
    <property type="entry name" value="Peptidase_M13_C"/>
</dbReference>
<name>A0AAV2PRA9_MEGNR</name>
<keyword evidence="9" id="KW-0472">Membrane</keyword>
<dbReference type="AlphaFoldDB" id="A0AAV2PRA9"/>
<evidence type="ECO:0000256" key="9">
    <source>
        <dbReference type="SAM" id="Phobius"/>
    </source>
</evidence>
<evidence type="ECO:0000256" key="4">
    <source>
        <dbReference type="ARBA" id="ARBA00022723"/>
    </source>
</evidence>
<feature type="compositionally biased region" description="Low complexity" evidence="8">
    <location>
        <begin position="103"/>
        <end position="120"/>
    </location>
</feature>
<feature type="compositionally biased region" description="Polar residues" evidence="8">
    <location>
        <begin position="177"/>
        <end position="201"/>
    </location>
</feature>
<keyword evidence="5" id="KW-0378">Hydrolase</keyword>
<dbReference type="EMBL" id="CAXKWB010000930">
    <property type="protein sequence ID" value="CAL4062826.1"/>
    <property type="molecule type" value="Genomic_DNA"/>
</dbReference>
<dbReference type="InterPro" id="IPR042089">
    <property type="entry name" value="Peptidase_M13_dom_2"/>
</dbReference>
<feature type="compositionally biased region" description="Polar residues" evidence="8">
    <location>
        <begin position="70"/>
        <end position="102"/>
    </location>
</feature>
<keyword evidence="3" id="KW-0645">Protease</keyword>
<dbReference type="InterPro" id="IPR008753">
    <property type="entry name" value="Peptidase_M13_N"/>
</dbReference>
<evidence type="ECO:0000256" key="1">
    <source>
        <dbReference type="ARBA" id="ARBA00001947"/>
    </source>
</evidence>
<dbReference type="GO" id="GO:0005886">
    <property type="term" value="C:plasma membrane"/>
    <property type="evidence" value="ECO:0007669"/>
    <property type="project" value="TreeGrafter"/>
</dbReference>
<comment type="caution">
    <text evidence="12">The sequence shown here is derived from an EMBL/GenBank/DDBJ whole genome shotgun (WGS) entry which is preliminary data.</text>
</comment>
<dbReference type="Pfam" id="PF01431">
    <property type="entry name" value="Peptidase_M13"/>
    <property type="match status" value="1"/>
</dbReference>
<feature type="compositionally biased region" description="Polar residues" evidence="8">
    <location>
        <begin position="210"/>
        <end position="236"/>
    </location>
</feature>
<dbReference type="PROSITE" id="PS51885">
    <property type="entry name" value="NEPRILYSIN"/>
    <property type="match status" value="1"/>
</dbReference>
<dbReference type="Gene3D" id="3.40.390.10">
    <property type="entry name" value="Collagenase (Catalytic Domain)"/>
    <property type="match status" value="1"/>
</dbReference>
<dbReference type="Pfam" id="PF05649">
    <property type="entry name" value="Peptidase_M13_N"/>
    <property type="match status" value="1"/>
</dbReference>
<feature type="compositionally biased region" description="Basic and acidic residues" evidence="8">
    <location>
        <begin position="44"/>
        <end position="54"/>
    </location>
</feature>
<keyword evidence="4" id="KW-0479">Metal-binding</keyword>
<feature type="compositionally biased region" description="Low complexity" evidence="8">
    <location>
        <begin position="237"/>
        <end position="278"/>
    </location>
</feature>
<organism evidence="12 13">
    <name type="scientific">Meganyctiphanes norvegica</name>
    <name type="common">Northern krill</name>
    <name type="synonym">Thysanopoda norvegica</name>
    <dbReference type="NCBI Taxonomy" id="48144"/>
    <lineage>
        <taxon>Eukaryota</taxon>
        <taxon>Metazoa</taxon>
        <taxon>Ecdysozoa</taxon>
        <taxon>Arthropoda</taxon>
        <taxon>Crustacea</taxon>
        <taxon>Multicrustacea</taxon>
        <taxon>Malacostraca</taxon>
        <taxon>Eumalacostraca</taxon>
        <taxon>Eucarida</taxon>
        <taxon>Euphausiacea</taxon>
        <taxon>Euphausiidae</taxon>
        <taxon>Meganyctiphanes</taxon>
    </lineage>
</organism>
<dbReference type="SUPFAM" id="SSF55486">
    <property type="entry name" value="Metalloproteases ('zincins'), catalytic domain"/>
    <property type="match status" value="1"/>
</dbReference>
<protein>
    <submittedName>
        <fullName evidence="12">Uncharacterized protein</fullName>
    </submittedName>
</protein>
<feature type="domain" description="Peptidase M13 C-terminal" evidence="10">
    <location>
        <begin position="752"/>
        <end position="927"/>
    </location>
</feature>